<dbReference type="Pfam" id="PF15632">
    <property type="entry name" value="ATPgrasp_Ter"/>
    <property type="match status" value="1"/>
</dbReference>
<comment type="caution">
    <text evidence="6">The sequence shown here is derived from an EMBL/GenBank/DDBJ whole genome shotgun (WGS) entry which is preliminary data.</text>
</comment>
<sequence>MTARVLVTGAGGPAGVAVIRSLLQRGDVTVFAADMDGWASGLYLVPAPQRRLLPPGRDPGFVTTVARFVAEDALDLVISTVDVELLALADRRDELVPAVLAAPSADTLAVSLDKLALAERCADTHRAPRTVLAGPEALAVDWEFPVFAKPRQGAGSRGIRRVDDRAALEALPTDAGLIVQDLLPGEEYSVDVIADADGSVVAAVPRTRARVDSGVSIAGRTVRDPELEETAAAVARAIGLVGVANVQLRRDRAGRAMLLEVNPRFPGALPLTIAAGVDVPSLVVDLFLGRPIPDRIDFREIASVRFLEDVIVDVADVLESPHAGHLDDA</sequence>
<evidence type="ECO:0000256" key="1">
    <source>
        <dbReference type="ARBA" id="ARBA00022598"/>
    </source>
</evidence>
<dbReference type="Gene3D" id="3.40.50.20">
    <property type="match status" value="1"/>
</dbReference>
<dbReference type="Proteomes" id="UP000668403">
    <property type="component" value="Unassembled WGS sequence"/>
</dbReference>
<evidence type="ECO:0000313" key="6">
    <source>
        <dbReference type="EMBL" id="MBO2990567.1"/>
    </source>
</evidence>
<evidence type="ECO:0000256" key="4">
    <source>
        <dbReference type="PROSITE-ProRule" id="PRU00409"/>
    </source>
</evidence>
<keyword evidence="1" id="KW-0436">Ligase</keyword>
<reference evidence="6" key="1">
    <citation type="submission" date="2021-03" db="EMBL/GenBank/DDBJ databases">
        <title>Leucobacter chromiisoli sp. nov., isolated from chromium-containing soil of chemical plant.</title>
        <authorList>
            <person name="Xu Z."/>
        </authorList>
    </citation>
    <scope>NUCLEOTIDE SEQUENCE</scope>
    <source>
        <strain evidence="6">K 70/01</strain>
    </source>
</reference>
<dbReference type="InterPro" id="IPR011761">
    <property type="entry name" value="ATP-grasp"/>
</dbReference>
<dbReference type="GO" id="GO:0016874">
    <property type="term" value="F:ligase activity"/>
    <property type="evidence" value="ECO:0007669"/>
    <property type="project" value="UniProtKB-KW"/>
</dbReference>
<dbReference type="EMBL" id="JAGFBF010000005">
    <property type="protein sequence ID" value="MBO2990567.1"/>
    <property type="molecule type" value="Genomic_DNA"/>
</dbReference>
<keyword evidence="2 4" id="KW-0547">Nucleotide-binding</keyword>
<dbReference type="RefSeq" id="WP_208239665.1">
    <property type="nucleotide sequence ID" value="NZ_BAAAQU010000002.1"/>
</dbReference>
<keyword evidence="7" id="KW-1185">Reference proteome</keyword>
<accession>A0A939TS00</accession>
<dbReference type="PANTHER" id="PTHR43585">
    <property type="entry name" value="FUMIPYRROLE BIOSYNTHESIS PROTEIN C"/>
    <property type="match status" value="1"/>
</dbReference>
<name>A0A939TS00_9MICO</name>
<dbReference type="Gene3D" id="3.30.470.20">
    <property type="entry name" value="ATP-grasp fold, B domain"/>
    <property type="match status" value="1"/>
</dbReference>
<dbReference type="AlphaFoldDB" id="A0A939TS00"/>
<evidence type="ECO:0000313" key="7">
    <source>
        <dbReference type="Proteomes" id="UP000668403"/>
    </source>
</evidence>
<evidence type="ECO:0000256" key="3">
    <source>
        <dbReference type="ARBA" id="ARBA00022840"/>
    </source>
</evidence>
<protein>
    <submittedName>
        <fullName evidence="6">ATP-grasp domain-containing protein</fullName>
    </submittedName>
</protein>
<dbReference type="SUPFAM" id="SSF56059">
    <property type="entry name" value="Glutathione synthetase ATP-binding domain-like"/>
    <property type="match status" value="1"/>
</dbReference>
<gene>
    <name evidence="6" type="ORF">J4H85_11235</name>
</gene>
<dbReference type="GO" id="GO:0005524">
    <property type="term" value="F:ATP binding"/>
    <property type="evidence" value="ECO:0007669"/>
    <property type="project" value="UniProtKB-UniRule"/>
</dbReference>
<dbReference type="GO" id="GO:0046872">
    <property type="term" value="F:metal ion binding"/>
    <property type="evidence" value="ECO:0007669"/>
    <property type="project" value="InterPro"/>
</dbReference>
<proteinExistence type="predicted"/>
<evidence type="ECO:0000259" key="5">
    <source>
        <dbReference type="PROSITE" id="PS50975"/>
    </source>
</evidence>
<dbReference type="InterPro" id="IPR052032">
    <property type="entry name" value="ATP-dep_AA_Ligase"/>
</dbReference>
<dbReference type="InterPro" id="IPR036291">
    <property type="entry name" value="NAD(P)-bd_dom_sf"/>
</dbReference>
<dbReference type="SUPFAM" id="SSF51735">
    <property type="entry name" value="NAD(P)-binding Rossmann-fold domains"/>
    <property type="match status" value="1"/>
</dbReference>
<organism evidence="6 7">
    <name type="scientific">Leucobacter tardus</name>
    <dbReference type="NCBI Taxonomy" id="501483"/>
    <lineage>
        <taxon>Bacteria</taxon>
        <taxon>Bacillati</taxon>
        <taxon>Actinomycetota</taxon>
        <taxon>Actinomycetes</taxon>
        <taxon>Micrococcales</taxon>
        <taxon>Microbacteriaceae</taxon>
        <taxon>Leucobacter</taxon>
    </lineage>
</organism>
<keyword evidence="3 4" id="KW-0067">ATP-binding</keyword>
<dbReference type="PANTHER" id="PTHR43585:SF2">
    <property type="entry name" value="ATP-GRASP ENZYME FSQD"/>
    <property type="match status" value="1"/>
</dbReference>
<dbReference type="PROSITE" id="PS50975">
    <property type="entry name" value="ATP_GRASP"/>
    <property type="match status" value="1"/>
</dbReference>
<evidence type="ECO:0000256" key="2">
    <source>
        <dbReference type="ARBA" id="ARBA00022741"/>
    </source>
</evidence>
<feature type="domain" description="ATP-grasp" evidence="5">
    <location>
        <begin position="102"/>
        <end position="288"/>
    </location>
</feature>